<protein>
    <submittedName>
        <fullName evidence="1">Unnamed protein product</fullName>
    </submittedName>
</protein>
<comment type="caution">
    <text evidence="1">The sequence shown here is derived from an EMBL/GenBank/DDBJ whole genome shotgun (WGS) entry which is preliminary data.</text>
</comment>
<dbReference type="Proteomes" id="UP001165101">
    <property type="component" value="Unassembled WGS sequence"/>
</dbReference>
<gene>
    <name evidence="1" type="ORF">Cboi01_000354500</name>
</gene>
<proteinExistence type="predicted"/>
<organism evidence="1 2">
    <name type="scientific">Candida boidinii</name>
    <name type="common">Yeast</name>
    <dbReference type="NCBI Taxonomy" id="5477"/>
    <lineage>
        <taxon>Eukaryota</taxon>
        <taxon>Fungi</taxon>
        <taxon>Dikarya</taxon>
        <taxon>Ascomycota</taxon>
        <taxon>Saccharomycotina</taxon>
        <taxon>Pichiomycetes</taxon>
        <taxon>Pichiales</taxon>
        <taxon>Pichiaceae</taxon>
        <taxon>Ogataea</taxon>
        <taxon>Ogataea/Candida clade</taxon>
    </lineage>
</organism>
<dbReference type="EMBL" id="BSXV01001976">
    <property type="protein sequence ID" value="GME94512.1"/>
    <property type="molecule type" value="Genomic_DNA"/>
</dbReference>
<name>A0ACB5TSV8_CANBO</name>
<keyword evidence="2" id="KW-1185">Reference proteome</keyword>
<sequence length="359" mass="41271">MLFDPKKHLIFKDEYFETTKKFTLDDLKITKTHCKPQSNFGATFPFPLITQEACDMLLYESIQLKILEKYARQPNPSFSKDATGLDFHVCGHIHDSPFTKSFWRCKDVHNIFSKFYGVPVTTMYDADVGHLNISLASLNTDSIQEKSKEELKLEMEKQNAKQNAEGGDQIPSVLGFHYDSVDFVCVIMLDCGDDMIGGETGIITGDEKTVRIPDPKIGHCTLMQGRVIRHVATKPLTNSNRITLVSGFVPSEVEVLDNSVLTTIKPSVLPRTIHDSNYSSWFEYRFKKMEAYMKLYRENLVEKMNNGEHFDQEEAVRQCKKLELYLRNSWCELEVVSNNPYPPPHFLTPYAELDDYESY</sequence>
<evidence type="ECO:0000313" key="2">
    <source>
        <dbReference type="Proteomes" id="UP001165101"/>
    </source>
</evidence>
<reference evidence="1" key="1">
    <citation type="submission" date="2023-04" db="EMBL/GenBank/DDBJ databases">
        <title>Candida boidinii NBRC 1967.</title>
        <authorList>
            <person name="Ichikawa N."/>
            <person name="Sato H."/>
            <person name="Tonouchi N."/>
        </authorList>
    </citation>
    <scope>NUCLEOTIDE SEQUENCE</scope>
    <source>
        <strain evidence="1">NBRC 1967</strain>
    </source>
</reference>
<accession>A0ACB5TSV8</accession>
<evidence type="ECO:0000313" key="1">
    <source>
        <dbReference type="EMBL" id="GME94512.1"/>
    </source>
</evidence>